<evidence type="ECO:0000256" key="3">
    <source>
        <dbReference type="ARBA" id="ARBA00034483"/>
    </source>
</evidence>
<dbReference type="GO" id="GO:0032259">
    <property type="term" value="P:methylation"/>
    <property type="evidence" value="ECO:0007669"/>
    <property type="project" value="UniProtKB-KW"/>
</dbReference>
<comment type="similarity">
    <text evidence="3">Belongs to the UTX family.</text>
</comment>
<keyword evidence="6" id="KW-0489">Methyltransferase</keyword>
<name>A0A3M7RF08_BRAPC</name>
<dbReference type="GO" id="GO:0044666">
    <property type="term" value="C:MLL3/4 complex"/>
    <property type="evidence" value="ECO:0007669"/>
    <property type="project" value="TreeGrafter"/>
</dbReference>
<evidence type="ECO:0000313" key="6">
    <source>
        <dbReference type="EMBL" id="RNA22163.1"/>
    </source>
</evidence>
<keyword evidence="7" id="KW-1185">Reference proteome</keyword>
<comment type="caution">
    <text evidence="6">The sequence shown here is derived from an EMBL/GenBank/DDBJ whole genome shotgun (WGS) entry which is preliminary data.</text>
</comment>
<dbReference type="GO" id="GO:0000978">
    <property type="term" value="F:RNA polymerase II cis-regulatory region sequence-specific DNA binding"/>
    <property type="evidence" value="ECO:0007669"/>
    <property type="project" value="TreeGrafter"/>
</dbReference>
<gene>
    <name evidence="6" type="ORF">BpHYR1_043505</name>
</gene>
<dbReference type="InterPro" id="IPR019734">
    <property type="entry name" value="TPR_rpt"/>
</dbReference>
<keyword evidence="6" id="KW-0808">Transferase</keyword>
<dbReference type="GO" id="GO:0031490">
    <property type="term" value="F:chromatin DNA binding"/>
    <property type="evidence" value="ECO:0007669"/>
    <property type="project" value="TreeGrafter"/>
</dbReference>
<keyword evidence="2" id="KW-0539">Nucleus</keyword>
<dbReference type="GO" id="GO:0008168">
    <property type="term" value="F:methyltransferase activity"/>
    <property type="evidence" value="ECO:0007669"/>
    <property type="project" value="UniProtKB-KW"/>
</dbReference>
<evidence type="ECO:0000256" key="5">
    <source>
        <dbReference type="SAM" id="MobiDB-lite"/>
    </source>
</evidence>
<dbReference type="InterPro" id="IPR011990">
    <property type="entry name" value="TPR-like_helical_dom_sf"/>
</dbReference>
<dbReference type="PANTHER" id="PTHR14017:SF1">
    <property type="entry name" value="LD02225P"/>
    <property type="match status" value="1"/>
</dbReference>
<dbReference type="Proteomes" id="UP000276133">
    <property type="component" value="Unassembled WGS sequence"/>
</dbReference>
<evidence type="ECO:0000313" key="7">
    <source>
        <dbReference type="Proteomes" id="UP000276133"/>
    </source>
</evidence>
<dbReference type="PROSITE" id="PS50005">
    <property type="entry name" value="TPR"/>
    <property type="match status" value="2"/>
</dbReference>
<dbReference type="GO" id="GO:0071558">
    <property type="term" value="F:histone H3K27me2/H3K27me3 demethylase activity"/>
    <property type="evidence" value="ECO:0007669"/>
    <property type="project" value="TreeGrafter"/>
</dbReference>
<dbReference type="OrthoDB" id="418911at2759"/>
<dbReference type="PANTHER" id="PTHR14017">
    <property type="entry name" value="LYSINE-SPECIFIC DEMETHYLASE"/>
    <property type="match status" value="1"/>
</dbReference>
<dbReference type="InterPro" id="IPR051630">
    <property type="entry name" value="Corepressor-Demethylase"/>
</dbReference>
<keyword evidence="4" id="KW-0802">TPR repeat</keyword>
<feature type="non-terminal residue" evidence="6">
    <location>
        <position position="1"/>
    </location>
</feature>
<evidence type="ECO:0000256" key="2">
    <source>
        <dbReference type="ARBA" id="ARBA00023242"/>
    </source>
</evidence>
<reference evidence="6 7" key="1">
    <citation type="journal article" date="2018" name="Sci. Rep.">
        <title>Genomic signatures of local adaptation to the degree of environmental predictability in rotifers.</title>
        <authorList>
            <person name="Franch-Gras L."/>
            <person name="Hahn C."/>
            <person name="Garcia-Roger E.M."/>
            <person name="Carmona M.J."/>
            <person name="Serra M."/>
            <person name="Gomez A."/>
        </authorList>
    </citation>
    <scope>NUCLEOTIDE SEQUENCE [LARGE SCALE GENOMIC DNA]</scope>
    <source>
        <strain evidence="6">HYR1</strain>
    </source>
</reference>
<organism evidence="6 7">
    <name type="scientific">Brachionus plicatilis</name>
    <name type="common">Marine rotifer</name>
    <name type="synonym">Brachionus muelleri</name>
    <dbReference type="NCBI Taxonomy" id="10195"/>
    <lineage>
        <taxon>Eukaryota</taxon>
        <taxon>Metazoa</taxon>
        <taxon>Spiralia</taxon>
        <taxon>Gnathifera</taxon>
        <taxon>Rotifera</taxon>
        <taxon>Eurotatoria</taxon>
        <taxon>Monogononta</taxon>
        <taxon>Pseudotrocha</taxon>
        <taxon>Ploima</taxon>
        <taxon>Brachionidae</taxon>
        <taxon>Brachionus</taxon>
    </lineage>
</organism>
<dbReference type="STRING" id="10195.A0A3M7RF08"/>
<sequence>HKYTEAVEQYEDLFKSADTNTNTNPSSLNNSNQSSSDLDTSLKSKIYRQLGWLYFYSDQLSKEPSQPSSPIEYLSPFRTEFKSVTGPKQLSLLSIAANTKLELNRKSLQHCLEYLIKSAQLDPHQNLTWYYLGRAFTCKLSSREAFISFRNSVNNPKSNSNTWCSIGILYFMQKQYMDSLHAFICALKAEPDHSASWLNLGVLYEKNNQIDECLKCYKHAIGLKLAEVGLHDHSLLTNLDLLGQKLDELYQADSHRDKLYKEEFVQLVRRVKLLDQYSDLLGDKALKDKYSRVQSSPSQTVLPTLSDAFNLDIPHDLKQKISEQKKSEPSVNTFRLGTSATPHSPAKHFTQHQLNLLNSLESNKSCLSNDQANMLNKLKCDYLSEPKNLEIKNLQNLTFNNDHVKLDAYLTDGSNLSMNKTNRNCSHVQKKFL</sequence>
<dbReference type="SMART" id="SM00028">
    <property type="entry name" value="TPR"/>
    <property type="match status" value="2"/>
</dbReference>
<feature type="repeat" description="TPR" evidence="4">
    <location>
        <begin position="194"/>
        <end position="227"/>
    </location>
</feature>
<dbReference type="SUPFAM" id="SSF48452">
    <property type="entry name" value="TPR-like"/>
    <property type="match status" value="1"/>
</dbReference>
<dbReference type="AlphaFoldDB" id="A0A3M7RF08"/>
<evidence type="ECO:0000256" key="4">
    <source>
        <dbReference type="PROSITE-ProRule" id="PRU00339"/>
    </source>
</evidence>
<comment type="subcellular location">
    <subcellularLocation>
        <location evidence="1">Nucleus</location>
    </subcellularLocation>
</comment>
<protein>
    <submittedName>
        <fullName evidence="6">Lysine-specific demethylase 6A isoform X1</fullName>
    </submittedName>
</protein>
<accession>A0A3M7RF08</accession>
<dbReference type="Gene3D" id="1.25.40.10">
    <property type="entry name" value="Tetratricopeptide repeat domain"/>
    <property type="match status" value="1"/>
</dbReference>
<dbReference type="Pfam" id="PF13431">
    <property type="entry name" value="TPR_17"/>
    <property type="match status" value="1"/>
</dbReference>
<dbReference type="EMBL" id="REGN01003522">
    <property type="protein sequence ID" value="RNA22163.1"/>
    <property type="molecule type" value="Genomic_DNA"/>
</dbReference>
<feature type="repeat" description="TPR" evidence="4">
    <location>
        <begin position="160"/>
        <end position="193"/>
    </location>
</feature>
<feature type="region of interest" description="Disordered" evidence="5">
    <location>
        <begin position="16"/>
        <end position="36"/>
    </location>
</feature>
<dbReference type="GO" id="GO:0010468">
    <property type="term" value="P:regulation of gene expression"/>
    <property type="evidence" value="ECO:0007669"/>
    <property type="project" value="TreeGrafter"/>
</dbReference>
<feature type="compositionally biased region" description="Low complexity" evidence="5">
    <location>
        <begin position="18"/>
        <end position="36"/>
    </location>
</feature>
<proteinExistence type="inferred from homology"/>
<evidence type="ECO:0000256" key="1">
    <source>
        <dbReference type="ARBA" id="ARBA00004123"/>
    </source>
</evidence>